<reference evidence="1 2" key="1">
    <citation type="submission" date="2024-09" db="EMBL/GenBank/DDBJ databases">
        <authorList>
            <person name="Lee S.D."/>
        </authorList>
    </citation>
    <scope>NUCLEOTIDE SEQUENCE [LARGE SCALE GENOMIC DNA]</scope>
    <source>
        <strain evidence="1 2">N1-3</strain>
    </source>
</reference>
<protein>
    <submittedName>
        <fullName evidence="1">Uncharacterized protein</fullName>
    </submittedName>
</protein>
<organism evidence="1 2">
    <name type="scientific">Streptacidiphilus alkalitolerans</name>
    <dbReference type="NCBI Taxonomy" id="3342712"/>
    <lineage>
        <taxon>Bacteria</taxon>
        <taxon>Bacillati</taxon>
        <taxon>Actinomycetota</taxon>
        <taxon>Actinomycetes</taxon>
        <taxon>Kitasatosporales</taxon>
        <taxon>Streptomycetaceae</taxon>
        <taxon>Streptacidiphilus</taxon>
    </lineage>
</organism>
<evidence type="ECO:0000313" key="2">
    <source>
        <dbReference type="Proteomes" id="UP001592530"/>
    </source>
</evidence>
<gene>
    <name evidence="1" type="ORF">ACEZDB_00530</name>
</gene>
<accession>A0ABV6WSZ3</accession>
<dbReference type="EMBL" id="JBHEZY010000001">
    <property type="protein sequence ID" value="MFC1429147.1"/>
    <property type="molecule type" value="Genomic_DNA"/>
</dbReference>
<name>A0ABV6WSZ3_9ACTN</name>
<comment type="caution">
    <text evidence="1">The sequence shown here is derived from an EMBL/GenBank/DDBJ whole genome shotgun (WGS) entry which is preliminary data.</text>
</comment>
<dbReference type="Proteomes" id="UP001592530">
    <property type="component" value="Unassembled WGS sequence"/>
</dbReference>
<sequence>MARPQGWEWLDDLPDEWEAPSDLQIPTPYPEVNLAIRLLSCDFLGFEVRAAIGRFVTQEALYDIWFLENFEAAGWGMKKAAQLREVPMEQTRIVYEAWKVLDSINGLEAPNNILRERRVIAIAALKTALEESTKKFIHIRSDNSPAN</sequence>
<proteinExistence type="predicted"/>
<evidence type="ECO:0000313" key="1">
    <source>
        <dbReference type="EMBL" id="MFC1429147.1"/>
    </source>
</evidence>
<dbReference type="RefSeq" id="WP_380547469.1">
    <property type="nucleotide sequence ID" value="NZ_JBHEZY010000001.1"/>
</dbReference>